<protein>
    <submittedName>
        <fullName evidence="1">Uncharacterized protein</fullName>
    </submittedName>
</protein>
<keyword evidence="2" id="KW-1185">Reference proteome</keyword>
<reference evidence="1 2" key="1">
    <citation type="submission" date="2017-06" db="EMBL/GenBank/DDBJ databases">
        <title>Genome sequencing of cyanobaciteial culture collection at National Institute for Environmental Studies (NIES).</title>
        <authorList>
            <person name="Hirose Y."/>
            <person name="Shimura Y."/>
            <person name="Fujisawa T."/>
            <person name="Nakamura Y."/>
            <person name="Kawachi M."/>
        </authorList>
    </citation>
    <scope>NUCLEOTIDE SEQUENCE [LARGE SCALE GENOMIC DNA]</scope>
    <source>
        <strain evidence="1 2">NIES-267</strain>
    </source>
</reference>
<name>A0A1Z4LSU5_9CYAN</name>
<sequence>MLVVLKILQQYQLYPDATKENEDNIEQSLIEAKKNLSLLLIRTQRKTYIEKIKEEAHLFAIGDYKKLLEVAEENGLKCSKYDYISKNEPLKQVLSAADIMLQIIIKNAHTDKRLLL</sequence>
<gene>
    <name evidence="1" type="ORF">NIES267_37270</name>
</gene>
<dbReference type="Proteomes" id="UP000218418">
    <property type="component" value="Chromosome"/>
</dbReference>
<evidence type="ECO:0000313" key="1">
    <source>
        <dbReference type="EMBL" id="BAY84231.1"/>
    </source>
</evidence>
<evidence type="ECO:0000313" key="2">
    <source>
        <dbReference type="Proteomes" id="UP000218418"/>
    </source>
</evidence>
<accession>A0A1Z4LSU5</accession>
<dbReference type="EMBL" id="AP018227">
    <property type="protein sequence ID" value="BAY84231.1"/>
    <property type="molecule type" value="Genomic_DNA"/>
</dbReference>
<proteinExistence type="predicted"/>
<organism evidence="1 2">
    <name type="scientific">Calothrix parasitica NIES-267</name>
    <dbReference type="NCBI Taxonomy" id="1973488"/>
    <lineage>
        <taxon>Bacteria</taxon>
        <taxon>Bacillati</taxon>
        <taxon>Cyanobacteriota</taxon>
        <taxon>Cyanophyceae</taxon>
        <taxon>Nostocales</taxon>
        <taxon>Calotrichaceae</taxon>
        <taxon>Calothrix</taxon>
    </lineage>
</organism>
<dbReference type="AlphaFoldDB" id="A0A1Z4LSU5"/>